<feature type="transmembrane region" description="Helical" evidence="7">
    <location>
        <begin position="177"/>
        <end position="202"/>
    </location>
</feature>
<dbReference type="GO" id="GO:0005886">
    <property type="term" value="C:plasma membrane"/>
    <property type="evidence" value="ECO:0007669"/>
    <property type="project" value="UniProtKB-SubCell"/>
</dbReference>
<evidence type="ECO:0000256" key="7">
    <source>
        <dbReference type="RuleBase" id="RU363032"/>
    </source>
</evidence>
<name>A0A366M335_9ACTN</name>
<organism evidence="10 11">
    <name type="scientific">Spongiactinospora rosea</name>
    <dbReference type="NCBI Taxonomy" id="2248750"/>
    <lineage>
        <taxon>Bacteria</taxon>
        <taxon>Bacillati</taxon>
        <taxon>Actinomycetota</taxon>
        <taxon>Actinomycetes</taxon>
        <taxon>Streptosporangiales</taxon>
        <taxon>Streptosporangiaceae</taxon>
        <taxon>Spongiactinospora</taxon>
    </lineage>
</organism>
<proteinExistence type="inferred from homology"/>
<feature type="transmembrane region" description="Helical" evidence="7">
    <location>
        <begin position="97"/>
        <end position="118"/>
    </location>
</feature>
<feature type="transmembrane region" description="Helical" evidence="7">
    <location>
        <begin position="130"/>
        <end position="150"/>
    </location>
</feature>
<sequence>MHLLARTSPEPAGRAGAQRPERGPVLRSAPYGRIERLLVAPAVIGLVVAVVIPVMLVVALGFFSYDPLTGALEPVGTDNFLRLLNGSELLPAALHTLAYAAMTVLPIMLAGLLLALGINTVARGRGLLRTAYFLPVAATLAGMSVVWRWMFYPDTGIIDSSIGRVLGVHDWLNSTSLALPAVAVVGCWQGVGSTMIMFLAALSGVPRALLEAATLDGAGPWHRFWAVTWPAIGPATVFALITTTRDSLRVFDQVAVMTQGDPHGASTTLAYLMWQRGIGFSDLGGASVVNVVLLALVLLTIVAQVRVVGRRWELAGAR</sequence>
<evidence type="ECO:0000256" key="5">
    <source>
        <dbReference type="ARBA" id="ARBA00022989"/>
    </source>
</evidence>
<accession>A0A366M335</accession>
<dbReference type="PANTHER" id="PTHR30193:SF37">
    <property type="entry name" value="INNER MEMBRANE ABC TRANSPORTER PERMEASE PROTEIN YCJO"/>
    <property type="match status" value="1"/>
</dbReference>
<dbReference type="EMBL" id="QMEY01000002">
    <property type="protein sequence ID" value="RBQ20658.1"/>
    <property type="molecule type" value="Genomic_DNA"/>
</dbReference>
<dbReference type="PROSITE" id="PS50928">
    <property type="entry name" value="ABC_TM1"/>
    <property type="match status" value="1"/>
</dbReference>
<dbReference type="Proteomes" id="UP000253303">
    <property type="component" value="Unassembled WGS sequence"/>
</dbReference>
<evidence type="ECO:0000256" key="1">
    <source>
        <dbReference type="ARBA" id="ARBA00004651"/>
    </source>
</evidence>
<dbReference type="InterPro" id="IPR051393">
    <property type="entry name" value="ABC_transporter_permease"/>
</dbReference>
<evidence type="ECO:0000313" key="11">
    <source>
        <dbReference type="Proteomes" id="UP000253303"/>
    </source>
</evidence>
<evidence type="ECO:0000256" key="4">
    <source>
        <dbReference type="ARBA" id="ARBA00022692"/>
    </source>
</evidence>
<feature type="domain" description="ABC transmembrane type-1" evidence="9">
    <location>
        <begin position="93"/>
        <end position="304"/>
    </location>
</feature>
<comment type="similarity">
    <text evidence="7">Belongs to the binding-protein-dependent transport system permease family.</text>
</comment>
<keyword evidence="5 7" id="KW-1133">Transmembrane helix</keyword>
<dbReference type="Pfam" id="PF00528">
    <property type="entry name" value="BPD_transp_1"/>
    <property type="match status" value="1"/>
</dbReference>
<reference evidence="10 11" key="1">
    <citation type="submission" date="2018-06" db="EMBL/GenBank/DDBJ databases">
        <title>Sphaerisporangium craniellae sp. nov., isolated from a marine sponge in the South China Sea.</title>
        <authorList>
            <person name="Li L."/>
        </authorList>
    </citation>
    <scope>NUCLEOTIDE SEQUENCE [LARGE SCALE GENOMIC DNA]</scope>
    <source>
        <strain evidence="10 11">LHW63015</strain>
    </source>
</reference>
<dbReference type="RefSeq" id="WP_113979617.1">
    <property type="nucleotide sequence ID" value="NZ_QMEY01000002.1"/>
</dbReference>
<protein>
    <recommendedName>
        <fullName evidence="9">ABC transmembrane type-1 domain-containing protein</fullName>
    </recommendedName>
</protein>
<keyword evidence="11" id="KW-1185">Reference proteome</keyword>
<evidence type="ECO:0000259" key="9">
    <source>
        <dbReference type="PROSITE" id="PS50928"/>
    </source>
</evidence>
<dbReference type="OrthoDB" id="4053402at2"/>
<dbReference type="GO" id="GO:0055085">
    <property type="term" value="P:transmembrane transport"/>
    <property type="evidence" value="ECO:0007669"/>
    <property type="project" value="InterPro"/>
</dbReference>
<gene>
    <name evidence="10" type="ORF">DP939_06110</name>
</gene>
<dbReference type="InterPro" id="IPR035906">
    <property type="entry name" value="MetI-like_sf"/>
</dbReference>
<dbReference type="PANTHER" id="PTHR30193">
    <property type="entry name" value="ABC TRANSPORTER PERMEASE PROTEIN"/>
    <property type="match status" value="1"/>
</dbReference>
<evidence type="ECO:0000256" key="6">
    <source>
        <dbReference type="ARBA" id="ARBA00023136"/>
    </source>
</evidence>
<evidence type="ECO:0000313" key="10">
    <source>
        <dbReference type="EMBL" id="RBQ20658.1"/>
    </source>
</evidence>
<comment type="subcellular location">
    <subcellularLocation>
        <location evidence="1 7">Cell membrane</location>
        <topology evidence="1 7">Multi-pass membrane protein</topology>
    </subcellularLocation>
</comment>
<dbReference type="Gene3D" id="1.10.3720.10">
    <property type="entry name" value="MetI-like"/>
    <property type="match status" value="1"/>
</dbReference>
<dbReference type="InterPro" id="IPR000515">
    <property type="entry name" value="MetI-like"/>
</dbReference>
<dbReference type="CDD" id="cd06261">
    <property type="entry name" value="TM_PBP2"/>
    <property type="match status" value="1"/>
</dbReference>
<keyword evidence="3" id="KW-1003">Cell membrane</keyword>
<feature type="transmembrane region" description="Helical" evidence="7">
    <location>
        <begin position="37"/>
        <end position="63"/>
    </location>
</feature>
<evidence type="ECO:0000256" key="2">
    <source>
        <dbReference type="ARBA" id="ARBA00022448"/>
    </source>
</evidence>
<keyword evidence="4 7" id="KW-0812">Transmembrane</keyword>
<dbReference type="SUPFAM" id="SSF161098">
    <property type="entry name" value="MetI-like"/>
    <property type="match status" value="1"/>
</dbReference>
<comment type="caution">
    <text evidence="10">The sequence shown here is derived from an EMBL/GenBank/DDBJ whole genome shotgun (WGS) entry which is preliminary data.</text>
</comment>
<keyword evidence="6 7" id="KW-0472">Membrane</keyword>
<evidence type="ECO:0000256" key="8">
    <source>
        <dbReference type="SAM" id="MobiDB-lite"/>
    </source>
</evidence>
<evidence type="ECO:0000256" key="3">
    <source>
        <dbReference type="ARBA" id="ARBA00022475"/>
    </source>
</evidence>
<feature type="transmembrane region" description="Helical" evidence="7">
    <location>
        <begin position="223"/>
        <end position="241"/>
    </location>
</feature>
<keyword evidence="2 7" id="KW-0813">Transport</keyword>
<dbReference type="AlphaFoldDB" id="A0A366M335"/>
<feature type="region of interest" description="Disordered" evidence="8">
    <location>
        <begin position="1"/>
        <end position="24"/>
    </location>
</feature>
<feature type="transmembrane region" description="Helical" evidence="7">
    <location>
        <begin position="283"/>
        <end position="303"/>
    </location>
</feature>